<evidence type="ECO:0000313" key="2">
    <source>
        <dbReference type="EMBL" id="KAK7468014.1"/>
    </source>
</evidence>
<dbReference type="AlphaFoldDB" id="A0ABD0JAY1"/>
<gene>
    <name evidence="2" type="ORF">BaRGS_00036758</name>
</gene>
<organism evidence="2 3">
    <name type="scientific">Batillaria attramentaria</name>
    <dbReference type="NCBI Taxonomy" id="370345"/>
    <lineage>
        <taxon>Eukaryota</taxon>
        <taxon>Metazoa</taxon>
        <taxon>Spiralia</taxon>
        <taxon>Lophotrochozoa</taxon>
        <taxon>Mollusca</taxon>
        <taxon>Gastropoda</taxon>
        <taxon>Caenogastropoda</taxon>
        <taxon>Sorbeoconcha</taxon>
        <taxon>Cerithioidea</taxon>
        <taxon>Batillariidae</taxon>
        <taxon>Batillaria</taxon>
    </lineage>
</organism>
<evidence type="ECO:0000313" key="3">
    <source>
        <dbReference type="Proteomes" id="UP001519460"/>
    </source>
</evidence>
<sequence length="89" mass="9690">MSPLLPARWVSANQTARKERQRLTCELGILGPRAKVGLLWTFDSWEGSYVGEPDTTTGLGTIGNPRHQGNNSDPNLPSPILARTAAYLT</sequence>
<proteinExistence type="predicted"/>
<comment type="caution">
    <text evidence="2">The sequence shown here is derived from an EMBL/GenBank/DDBJ whole genome shotgun (WGS) entry which is preliminary data.</text>
</comment>
<feature type="region of interest" description="Disordered" evidence="1">
    <location>
        <begin position="56"/>
        <end position="79"/>
    </location>
</feature>
<keyword evidence="3" id="KW-1185">Reference proteome</keyword>
<accession>A0ABD0JAY1</accession>
<name>A0ABD0JAY1_9CAEN</name>
<evidence type="ECO:0000256" key="1">
    <source>
        <dbReference type="SAM" id="MobiDB-lite"/>
    </source>
</evidence>
<protein>
    <submittedName>
        <fullName evidence="2">Uncharacterized protein</fullName>
    </submittedName>
</protein>
<dbReference type="EMBL" id="JACVVK020000526">
    <property type="protein sequence ID" value="KAK7468014.1"/>
    <property type="molecule type" value="Genomic_DNA"/>
</dbReference>
<dbReference type="Proteomes" id="UP001519460">
    <property type="component" value="Unassembled WGS sequence"/>
</dbReference>
<reference evidence="2 3" key="1">
    <citation type="journal article" date="2023" name="Sci. Data">
        <title>Genome assembly of the Korean intertidal mud-creeper Batillaria attramentaria.</title>
        <authorList>
            <person name="Patra A.K."/>
            <person name="Ho P.T."/>
            <person name="Jun S."/>
            <person name="Lee S.J."/>
            <person name="Kim Y."/>
            <person name="Won Y.J."/>
        </authorList>
    </citation>
    <scope>NUCLEOTIDE SEQUENCE [LARGE SCALE GENOMIC DNA]</scope>
    <source>
        <strain evidence="2">Wonlab-2016</strain>
    </source>
</reference>